<name>A0A011P707_ACCRE</name>
<comment type="caution">
    <text evidence="4">The sequence shown here is derived from an EMBL/GenBank/DDBJ whole genome shotgun (WGS) entry which is preliminary data.</text>
</comment>
<reference evidence="4" key="1">
    <citation type="submission" date="2014-02" db="EMBL/GenBank/DDBJ databases">
        <title>Expanding our view of genomic diversity in Candidatus Accumulibacter clades.</title>
        <authorList>
            <person name="Skennerton C.T."/>
            <person name="Barr J.J."/>
            <person name="Slater F.R."/>
            <person name="Bond P.L."/>
            <person name="Tyson G.W."/>
        </authorList>
    </citation>
    <scope>NUCLEOTIDE SEQUENCE [LARGE SCALE GENOMIC DNA]</scope>
</reference>
<dbReference type="STRING" id="1454004.AW11_00616"/>
<evidence type="ECO:0000256" key="2">
    <source>
        <dbReference type="SAM" id="SignalP"/>
    </source>
</evidence>
<organism evidence="4 5">
    <name type="scientific">Accumulibacter regalis</name>
    <dbReference type="NCBI Taxonomy" id="522306"/>
    <lineage>
        <taxon>Bacteria</taxon>
        <taxon>Pseudomonadati</taxon>
        <taxon>Pseudomonadota</taxon>
        <taxon>Betaproteobacteria</taxon>
        <taxon>Candidatus Accumulibacter</taxon>
    </lineage>
</organism>
<dbReference type="PATRIC" id="fig|1454004.3.peg.639"/>
<dbReference type="AlphaFoldDB" id="A0A011P707"/>
<feature type="compositionally biased region" description="Basic and acidic residues" evidence="1">
    <location>
        <begin position="31"/>
        <end position="40"/>
    </location>
</feature>
<feature type="signal peptide" evidence="2">
    <location>
        <begin position="1"/>
        <end position="24"/>
    </location>
</feature>
<feature type="region of interest" description="Disordered" evidence="1">
    <location>
        <begin position="104"/>
        <end position="129"/>
    </location>
</feature>
<dbReference type="InterPro" id="IPR025711">
    <property type="entry name" value="PepSY"/>
</dbReference>
<accession>A0A011P707</accession>
<dbReference type="eggNOG" id="COG3212">
    <property type="taxonomic scope" value="Bacteria"/>
</dbReference>
<evidence type="ECO:0000313" key="5">
    <source>
        <dbReference type="Proteomes" id="UP000022141"/>
    </source>
</evidence>
<proteinExistence type="predicted"/>
<evidence type="ECO:0000313" key="4">
    <source>
        <dbReference type="EMBL" id="EXI90758.1"/>
    </source>
</evidence>
<evidence type="ECO:0000259" key="3">
    <source>
        <dbReference type="Pfam" id="PF03413"/>
    </source>
</evidence>
<feature type="domain" description="PepSY" evidence="3">
    <location>
        <begin position="53"/>
        <end position="105"/>
    </location>
</feature>
<dbReference type="Gene3D" id="3.10.450.40">
    <property type="match status" value="1"/>
</dbReference>
<feature type="compositionally biased region" description="Basic and acidic residues" evidence="1">
    <location>
        <begin position="112"/>
        <end position="129"/>
    </location>
</feature>
<dbReference type="EMBL" id="JEMY01000004">
    <property type="protein sequence ID" value="EXI90758.1"/>
    <property type="molecule type" value="Genomic_DNA"/>
</dbReference>
<gene>
    <name evidence="4" type="ORF">AW11_00616</name>
</gene>
<sequence>MSRLKNALLALATALMASASPGSAGGSGDGHGADHDRARQALEAGEVLPLRAILERVERAYPGQIVEVELEREDGRWEYEIKLLRSGGALVKLRVDARDGSIIGVKGRKDHRQGERRGEAGGEQRGEQH</sequence>
<dbReference type="Proteomes" id="UP000022141">
    <property type="component" value="Unassembled WGS sequence"/>
</dbReference>
<keyword evidence="5" id="KW-1185">Reference proteome</keyword>
<evidence type="ECO:0000256" key="1">
    <source>
        <dbReference type="SAM" id="MobiDB-lite"/>
    </source>
</evidence>
<feature type="chain" id="PRO_5001462751" evidence="2">
    <location>
        <begin position="25"/>
        <end position="129"/>
    </location>
</feature>
<protein>
    <submittedName>
        <fullName evidence="4">Peptidase propeptide and YPEB domain protein</fullName>
    </submittedName>
</protein>
<dbReference type="Pfam" id="PF03413">
    <property type="entry name" value="PepSY"/>
    <property type="match status" value="1"/>
</dbReference>
<keyword evidence="2" id="KW-0732">Signal</keyword>
<feature type="region of interest" description="Disordered" evidence="1">
    <location>
        <begin position="20"/>
        <end position="40"/>
    </location>
</feature>